<evidence type="ECO:0000256" key="1">
    <source>
        <dbReference type="ARBA" id="ARBA00004496"/>
    </source>
</evidence>
<feature type="domain" description="CheW-like" evidence="4">
    <location>
        <begin position="2"/>
        <end position="143"/>
    </location>
</feature>
<comment type="subcellular location">
    <subcellularLocation>
        <location evidence="1">Cytoplasm</location>
    </subcellularLocation>
</comment>
<evidence type="ECO:0000256" key="3">
    <source>
        <dbReference type="ARBA" id="ARBA00022490"/>
    </source>
</evidence>
<dbReference type="Gene3D" id="2.40.50.180">
    <property type="entry name" value="CheA-289, Domain 4"/>
    <property type="match status" value="1"/>
</dbReference>
<name>A0A3N1PDC9_9GAMM</name>
<protein>
    <recommendedName>
        <fullName evidence="2">Chemotaxis protein CheW</fullName>
    </recommendedName>
</protein>
<reference evidence="5 6" key="1">
    <citation type="submission" date="2018-11" db="EMBL/GenBank/DDBJ databases">
        <title>Genomic Encyclopedia of Type Strains, Phase IV (KMG-IV): sequencing the most valuable type-strain genomes for metagenomic binning, comparative biology and taxonomic classification.</title>
        <authorList>
            <person name="Goeker M."/>
        </authorList>
    </citation>
    <scope>NUCLEOTIDE SEQUENCE [LARGE SCALE GENOMIC DNA]</scope>
    <source>
        <strain evidence="5 6">DSM 21945</strain>
    </source>
</reference>
<evidence type="ECO:0000259" key="4">
    <source>
        <dbReference type="PROSITE" id="PS50851"/>
    </source>
</evidence>
<proteinExistence type="predicted"/>
<dbReference type="Proteomes" id="UP000268033">
    <property type="component" value="Unassembled WGS sequence"/>
</dbReference>
<dbReference type="PANTHER" id="PTHR22617:SF45">
    <property type="entry name" value="CHEMOTAXIS PROTEIN CHEW"/>
    <property type="match status" value="1"/>
</dbReference>
<dbReference type="SUPFAM" id="SSF50341">
    <property type="entry name" value="CheW-like"/>
    <property type="match status" value="1"/>
</dbReference>
<dbReference type="InterPro" id="IPR002545">
    <property type="entry name" value="CheW-lke_dom"/>
</dbReference>
<evidence type="ECO:0000313" key="5">
    <source>
        <dbReference type="EMBL" id="ROQ24810.1"/>
    </source>
</evidence>
<keyword evidence="3" id="KW-0963">Cytoplasm</keyword>
<evidence type="ECO:0000256" key="2">
    <source>
        <dbReference type="ARBA" id="ARBA00021483"/>
    </source>
</evidence>
<dbReference type="GO" id="GO:0005829">
    <property type="term" value="C:cytosol"/>
    <property type="evidence" value="ECO:0007669"/>
    <property type="project" value="TreeGrafter"/>
</dbReference>
<dbReference type="GO" id="GO:0007165">
    <property type="term" value="P:signal transduction"/>
    <property type="evidence" value="ECO:0007669"/>
    <property type="project" value="InterPro"/>
</dbReference>
<dbReference type="InterPro" id="IPR036061">
    <property type="entry name" value="CheW-like_dom_sf"/>
</dbReference>
<dbReference type="EMBL" id="RJUL01000006">
    <property type="protein sequence ID" value="ROQ24810.1"/>
    <property type="molecule type" value="Genomic_DNA"/>
</dbReference>
<dbReference type="Pfam" id="PF01584">
    <property type="entry name" value="CheW"/>
    <property type="match status" value="1"/>
</dbReference>
<dbReference type="OrthoDB" id="9790406at2"/>
<accession>A0A3N1PDC9</accession>
<dbReference type="RefSeq" id="WP_050659977.1">
    <property type="nucleotide sequence ID" value="NZ_JBLXAC010000008.1"/>
</dbReference>
<dbReference type="InterPro" id="IPR039315">
    <property type="entry name" value="CheW"/>
</dbReference>
<keyword evidence="6" id="KW-1185">Reference proteome</keyword>
<sequence length="160" mass="17482">MQPELLTFLCANELFALPISVVREIRGWQKTRKVPDAPRHLLGLVMLRDEPMPVVDLGWRLGLGQTTIDTTTVVIVVQQPQGPLLGLVVDAVADVVQPGDTQLKAPPPMGKQLIQGAIKGVMAINDDMLLLLDVQHLFDLDEIFTLVDSALSEEESPSCP</sequence>
<organism evidence="5 6">
    <name type="scientific">Gallaecimonas pentaromativorans</name>
    <dbReference type="NCBI Taxonomy" id="584787"/>
    <lineage>
        <taxon>Bacteria</taxon>
        <taxon>Pseudomonadati</taxon>
        <taxon>Pseudomonadota</taxon>
        <taxon>Gammaproteobacteria</taxon>
        <taxon>Enterobacterales</taxon>
        <taxon>Gallaecimonadaceae</taxon>
        <taxon>Gallaecimonas</taxon>
    </lineage>
</organism>
<dbReference type="SMART" id="SM00260">
    <property type="entry name" value="CheW"/>
    <property type="match status" value="1"/>
</dbReference>
<dbReference type="Gene3D" id="2.30.30.40">
    <property type="entry name" value="SH3 Domains"/>
    <property type="match status" value="1"/>
</dbReference>
<dbReference type="STRING" id="584787.GCA_001247655_01076"/>
<dbReference type="AlphaFoldDB" id="A0A3N1PDC9"/>
<comment type="caution">
    <text evidence="5">The sequence shown here is derived from an EMBL/GenBank/DDBJ whole genome shotgun (WGS) entry which is preliminary data.</text>
</comment>
<dbReference type="GO" id="GO:0006935">
    <property type="term" value="P:chemotaxis"/>
    <property type="evidence" value="ECO:0007669"/>
    <property type="project" value="InterPro"/>
</dbReference>
<evidence type="ECO:0000313" key="6">
    <source>
        <dbReference type="Proteomes" id="UP000268033"/>
    </source>
</evidence>
<dbReference type="PROSITE" id="PS50851">
    <property type="entry name" value="CHEW"/>
    <property type="match status" value="1"/>
</dbReference>
<gene>
    <name evidence="5" type="ORF">EDC28_10657</name>
</gene>
<dbReference type="PANTHER" id="PTHR22617">
    <property type="entry name" value="CHEMOTAXIS SENSOR HISTIDINE KINASE-RELATED"/>
    <property type="match status" value="1"/>
</dbReference>